<dbReference type="OrthoDB" id="2435398at2759"/>
<feature type="non-terminal residue" evidence="1">
    <location>
        <position position="173"/>
    </location>
</feature>
<sequence length="173" mass="19455">MTSSSLSVNISSLGYMDDANWIASFKEDLEYILDIADEYYSLTRAAINKNKSRLLSNALISPDTIQLKFGSSFIHITPDLGSVHFLSVLINIFNSSSFVKKQTKDTISSFISILKSKPFTDKQLIYIFNSILMPTLEYHLQTTLLSYNECNTFSAPIRRLLKTNSKFASSAPD</sequence>
<reference evidence="1" key="1">
    <citation type="submission" date="2022-08" db="EMBL/GenBank/DDBJ databases">
        <authorList>
            <person name="Kallberg Y."/>
            <person name="Tangrot J."/>
            <person name="Rosling A."/>
        </authorList>
    </citation>
    <scope>NUCLEOTIDE SEQUENCE</scope>
    <source>
        <strain evidence="1">Wild A</strain>
    </source>
</reference>
<dbReference type="EMBL" id="CAMKVN010008967">
    <property type="protein sequence ID" value="CAI2193037.1"/>
    <property type="molecule type" value="Genomic_DNA"/>
</dbReference>
<proteinExistence type="predicted"/>
<protein>
    <submittedName>
        <fullName evidence="1">5383_t:CDS:1</fullName>
    </submittedName>
</protein>
<gene>
    <name evidence="1" type="ORF">FWILDA_LOCUS15876</name>
</gene>
<dbReference type="Proteomes" id="UP001153678">
    <property type="component" value="Unassembled WGS sequence"/>
</dbReference>
<name>A0A9W4X3S7_9GLOM</name>
<accession>A0A9W4X3S7</accession>
<evidence type="ECO:0000313" key="2">
    <source>
        <dbReference type="Proteomes" id="UP001153678"/>
    </source>
</evidence>
<comment type="caution">
    <text evidence="1">The sequence shown here is derived from an EMBL/GenBank/DDBJ whole genome shotgun (WGS) entry which is preliminary data.</text>
</comment>
<evidence type="ECO:0000313" key="1">
    <source>
        <dbReference type="EMBL" id="CAI2193037.1"/>
    </source>
</evidence>
<keyword evidence="2" id="KW-1185">Reference proteome</keyword>
<organism evidence="1 2">
    <name type="scientific">Funneliformis geosporum</name>
    <dbReference type="NCBI Taxonomy" id="1117311"/>
    <lineage>
        <taxon>Eukaryota</taxon>
        <taxon>Fungi</taxon>
        <taxon>Fungi incertae sedis</taxon>
        <taxon>Mucoromycota</taxon>
        <taxon>Glomeromycotina</taxon>
        <taxon>Glomeromycetes</taxon>
        <taxon>Glomerales</taxon>
        <taxon>Glomeraceae</taxon>
        <taxon>Funneliformis</taxon>
    </lineage>
</organism>
<dbReference type="AlphaFoldDB" id="A0A9W4X3S7"/>